<dbReference type="InterPro" id="IPR035992">
    <property type="entry name" value="Ricin_B-like_lectins"/>
</dbReference>
<dbReference type="FunFam" id="3.20.20.70:FF:000197">
    <property type="entry name" value="Alpha-galactosidase"/>
    <property type="match status" value="1"/>
</dbReference>
<feature type="signal peptide" evidence="12">
    <location>
        <begin position="1"/>
        <end position="26"/>
    </location>
</feature>
<keyword evidence="10" id="KW-0624">Polysaccharide degradation</keyword>
<dbReference type="SUPFAM" id="SSF51445">
    <property type="entry name" value="(Trans)glycosidases"/>
    <property type="match status" value="1"/>
</dbReference>
<sequence length="548" mass="57913">MPRRSGRRLLRLFAAVALTVTTSFTAAVHSTAAAAPGSPALTPPLGWNSWNSFGCGVTEAQVRQAADAMVSSGMREVGYRYVVVDDCWFDPQRDGAGNLRANPTKFPSGMKALGDYIHGKGLKFGIYQVPGERTCAQTTGAYPGSTGSRGHETQDAATFASWGVDYLKYDWCSSSGTRDEQIARFALMRDALRATGRPIVYSINPNSFHAITGATYNWGEVADLWRTTEDLLDIWQNGNTNSYPMGVGNVLDVTAPLAAQSGPGHWNDPDMLVVGRPGLSLTESRSHFALWALLSAPLMAGNDIRTMSADVSAILRNPRLLAVNQDPLGVGGRRVRDDGGTEVFAKPLSDGSVAVGLFNRGGSAATVTTTTEQVGLSGGPFTLTDLWTGGTASTSGQISASVPAHGVAVFRVSGGSPLAATTSRLRGNASARCLDVDNASTAAGATVLIWDCHTAANQLWTTWAGGEIRVFGDKCLDAYNQGTANGTRIITWSCNGQNNQKWSVGADGSIRNVHSGLCLDVDRAGTTNGTPLVLWTCNGQAGQKWTRA</sequence>
<dbReference type="GO" id="GO:0005576">
    <property type="term" value="C:extracellular region"/>
    <property type="evidence" value="ECO:0007669"/>
    <property type="project" value="UniProtKB-SubCell"/>
</dbReference>
<keyword evidence="6 11" id="KW-1015">Disulfide bond</keyword>
<keyword evidence="5 11" id="KW-0378">Hydrolase</keyword>
<dbReference type="PANTHER" id="PTHR11452">
    <property type="entry name" value="ALPHA-GALACTOSIDASE/ALPHA-N-ACETYLGALACTOSAMINIDASE"/>
    <property type="match status" value="1"/>
</dbReference>
<dbReference type="SMART" id="SM00458">
    <property type="entry name" value="RICIN"/>
    <property type="match status" value="1"/>
</dbReference>
<evidence type="ECO:0000256" key="5">
    <source>
        <dbReference type="ARBA" id="ARBA00022801"/>
    </source>
</evidence>
<evidence type="ECO:0000256" key="4">
    <source>
        <dbReference type="ARBA" id="ARBA00022729"/>
    </source>
</evidence>
<dbReference type="Gene3D" id="2.60.40.1180">
    <property type="entry name" value="Golgi alpha-mannosidase II"/>
    <property type="match status" value="1"/>
</dbReference>
<dbReference type="EMBL" id="JARAWN010000160">
    <property type="protein sequence ID" value="MDX3132750.1"/>
    <property type="molecule type" value="Genomic_DNA"/>
</dbReference>
<dbReference type="Gene3D" id="2.80.10.50">
    <property type="match status" value="1"/>
</dbReference>
<keyword evidence="8" id="KW-0119">Carbohydrate metabolism</keyword>
<protein>
    <recommendedName>
        <fullName evidence="11">Alpha-galactosidase</fullName>
        <ecNumber evidence="11">3.2.1.22</ecNumber>
    </recommendedName>
    <alternativeName>
        <fullName evidence="11">Melibiase</fullName>
    </alternativeName>
</protein>
<keyword evidence="4 12" id="KW-0732">Signal</keyword>
<comment type="subcellular location">
    <subcellularLocation>
        <location evidence="1">Secreted</location>
    </subcellularLocation>
</comment>
<dbReference type="InterPro" id="IPR000111">
    <property type="entry name" value="Glyco_hydro_27/36_CS"/>
</dbReference>
<evidence type="ECO:0000256" key="11">
    <source>
        <dbReference type="RuleBase" id="RU361168"/>
    </source>
</evidence>
<accession>A0AAJ2UN36</accession>
<dbReference type="Pfam" id="PF00652">
    <property type="entry name" value="Ricin_B_lectin"/>
    <property type="match status" value="1"/>
</dbReference>
<evidence type="ECO:0000259" key="13">
    <source>
        <dbReference type="SMART" id="SM00458"/>
    </source>
</evidence>
<dbReference type="GO" id="GO:0004557">
    <property type="term" value="F:alpha-galactosidase activity"/>
    <property type="evidence" value="ECO:0007669"/>
    <property type="project" value="UniProtKB-EC"/>
</dbReference>
<evidence type="ECO:0000313" key="15">
    <source>
        <dbReference type="Proteomes" id="UP001273589"/>
    </source>
</evidence>
<dbReference type="Gene3D" id="3.20.20.70">
    <property type="entry name" value="Aldolase class I"/>
    <property type="match status" value="1"/>
</dbReference>
<evidence type="ECO:0000256" key="3">
    <source>
        <dbReference type="ARBA" id="ARBA00022525"/>
    </source>
</evidence>
<evidence type="ECO:0000256" key="12">
    <source>
        <dbReference type="SAM" id="SignalP"/>
    </source>
</evidence>
<evidence type="ECO:0000256" key="2">
    <source>
        <dbReference type="ARBA" id="ARBA00009743"/>
    </source>
</evidence>
<keyword evidence="3" id="KW-0964">Secreted</keyword>
<dbReference type="CDD" id="cd14792">
    <property type="entry name" value="GH27"/>
    <property type="match status" value="1"/>
</dbReference>
<name>A0AAJ2UN36_9ACTN</name>
<dbReference type="PRINTS" id="PR00740">
    <property type="entry name" value="GLHYDRLASE27"/>
</dbReference>
<comment type="caution">
    <text evidence="14">The sequence shown here is derived from an EMBL/GenBank/DDBJ whole genome shotgun (WGS) entry which is preliminary data.</text>
</comment>
<dbReference type="InterPro" id="IPR000772">
    <property type="entry name" value="Ricin_B_lectin"/>
</dbReference>
<feature type="chain" id="PRO_5042616537" description="Alpha-galactosidase" evidence="12">
    <location>
        <begin position="27"/>
        <end position="548"/>
    </location>
</feature>
<evidence type="ECO:0000256" key="7">
    <source>
        <dbReference type="ARBA" id="ARBA00023180"/>
    </source>
</evidence>
<feature type="domain" description="Ricin B lectin" evidence="13">
    <location>
        <begin position="421"/>
        <end position="548"/>
    </location>
</feature>
<dbReference type="RefSeq" id="WP_319694038.1">
    <property type="nucleotide sequence ID" value="NZ_JARAWN010000160.1"/>
</dbReference>
<dbReference type="PROSITE" id="PS50231">
    <property type="entry name" value="RICIN_B_LECTIN"/>
    <property type="match status" value="1"/>
</dbReference>
<dbReference type="PANTHER" id="PTHR11452:SF75">
    <property type="entry name" value="ALPHA-GALACTOSIDASE MEL1"/>
    <property type="match status" value="1"/>
</dbReference>
<dbReference type="Pfam" id="PF16499">
    <property type="entry name" value="Melibiase_2"/>
    <property type="match status" value="1"/>
</dbReference>
<dbReference type="SUPFAM" id="SSF51011">
    <property type="entry name" value="Glycosyl hydrolase domain"/>
    <property type="match status" value="1"/>
</dbReference>
<comment type="catalytic activity">
    <reaction evidence="11">
        <text>Hydrolysis of terminal, non-reducing alpha-D-galactose residues in alpha-D-galactosides, including galactose oligosaccharides, galactomannans and galactolipids.</text>
        <dbReference type="EC" id="3.2.1.22"/>
    </reaction>
</comment>
<keyword evidence="7" id="KW-0325">Glycoprotein</keyword>
<dbReference type="InterPro" id="IPR013785">
    <property type="entry name" value="Aldolase_TIM"/>
</dbReference>
<evidence type="ECO:0000256" key="10">
    <source>
        <dbReference type="ARBA" id="ARBA00023326"/>
    </source>
</evidence>
<dbReference type="AlphaFoldDB" id="A0AAJ2UN36"/>
<dbReference type="InterPro" id="IPR041233">
    <property type="entry name" value="Melibiase_C"/>
</dbReference>
<dbReference type="InterPro" id="IPR013780">
    <property type="entry name" value="Glyco_hydro_b"/>
</dbReference>
<evidence type="ECO:0000313" key="14">
    <source>
        <dbReference type="EMBL" id="MDX3132750.1"/>
    </source>
</evidence>
<evidence type="ECO:0000256" key="9">
    <source>
        <dbReference type="ARBA" id="ARBA00023295"/>
    </source>
</evidence>
<evidence type="ECO:0000256" key="6">
    <source>
        <dbReference type="ARBA" id="ARBA00023157"/>
    </source>
</evidence>
<gene>
    <name evidence="14" type="ORF">PV367_23905</name>
</gene>
<dbReference type="CDD" id="cd23418">
    <property type="entry name" value="beta-trefoil_Ricin_XLN-like"/>
    <property type="match status" value="1"/>
</dbReference>
<dbReference type="Proteomes" id="UP001273589">
    <property type="component" value="Unassembled WGS sequence"/>
</dbReference>
<keyword evidence="9 11" id="KW-0326">Glycosidase</keyword>
<proteinExistence type="inferred from homology"/>
<reference evidence="14" key="1">
    <citation type="journal article" date="2023" name="Microb. Genom.">
        <title>Mesoterricola silvestris gen. nov., sp. nov., Mesoterricola sediminis sp. nov., Geothrix oryzae sp. nov., Geothrix edaphica sp. nov., Geothrix rubra sp. nov., and Geothrix limicola sp. nov., six novel members of Acidobacteriota isolated from soils.</title>
        <authorList>
            <person name="Weisberg A.J."/>
            <person name="Pearce E."/>
            <person name="Kramer C.G."/>
            <person name="Chang J.H."/>
            <person name="Clarke C.R."/>
        </authorList>
    </citation>
    <scope>NUCLEOTIDE SEQUENCE</scope>
    <source>
        <strain evidence="14">ND06-05F</strain>
    </source>
</reference>
<dbReference type="FunFam" id="2.60.40.1180:FF:000008">
    <property type="entry name" value="Alpha-galactosidase"/>
    <property type="match status" value="1"/>
</dbReference>
<comment type="similarity">
    <text evidence="2 11">Belongs to the glycosyl hydrolase 27 family.</text>
</comment>
<organism evidence="14 15">
    <name type="scientific">Streptomyces europaeiscabiei</name>
    <dbReference type="NCBI Taxonomy" id="146819"/>
    <lineage>
        <taxon>Bacteria</taxon>
        <taxon>Bacillati</taxon>
        <taxon>Actinomycetota</taxon>
        <taxon>Actinomycetes</taxon>
        <taxon>Kitasatosporales</taxon>
        <taxon>Streptomycetaceae</taxon>
        <taxon>Streptomyces</taxon>
    </lineage>
</organism>
<dbReference type="Pfam" id="PF17801">
    <property type="entry name" value="Melibiase_C"/>
    <property type="match status" value="1"/>
</dbReference>
<evidence type="ECO:0000256" key="1">
    <source>
        <dbReference type="ARBA" id="ARBA00004613"/>
    </source>
</evidence>
<dbReference type="EC" id="3.2.1.22" evidence="11"/>
<dbReference type="PROSITE" id="PS00512">
    <property type="entry name" value="ALPHA_GALACTOSIDASE"/>
    <property type="match status" value="1"/>
</dbReference>
<dbReference type="SUPFAM" id="SSF50370">
    <property type="entry name" value="Ricin B-like lectins"/>
    <property type="match status" value="1"/>
</dbReference>
<dbReference type="GO" id="GO:0000272">
    <property type="term" value="P:polysaccharide catabolic process"/>
    <property type="evidence" value="ECO:0007669"/>
    <property type="project" value="UniProtKB-KW"/>
</dbReference>
<dbReference type="InterPro" id="IPR017853">
    <property type="entry name" value="GH"/>
</dbReference>
<evidence type="ECO:0000256" key="8">
    <source>
        <dbReference type="ARBA" id="ARBA00023277"/>
    </source>
</evidence>
<dbReference type="InterPro" id="IPR002241">
    <property type="entry name" value="Glyco_hydro_27"/>
</dbReference>